<dbReference type="GeneID" id="78828701"/>
<dbReference type="AlphaFoldDB" id="A0A2A5T581"/>
<protein>
    <recommendedName>
        <fullName evidence="3">Mobile element protein</fullName>
    </recommendedName>
</protein>
<name>A0A2A5T581_9GAMM</name>
<dbReference type="RefSeq" id="WP_263364220.1">
    <property type="nucleotide sequence ID" value="NZ_CAWNJE010000006.1"/>
</dbReference>
<proteinExistence type="predicted"/>
<organism evidence="1 2">
    <name type="scientific">Candidatus Enterovibrio escicola</name>
    <dbReference type="NCBI Taxonomy" id="1927127"/>
    <lineage>
        <taxon>Bacteria</taxon>
        <taxon>Pseudomonadati</taxon>
        <taxon>Pseudomonadota</taxon>
        <taxon>Gammaproteobacteria</taxon>
        <taxon>Vibrionales</taxon>
        <taxon>Vibrionaceae</taxon>
        <taxon>Enterovibrio</taxon>
    </lineage>
</organism>
<accession>A0A2A5T581</accession>
<keyword evidence="2" id="KW-1185">Reference proteome</keyword>
<dbReference type="Proteomes" id="UP000219020">
    <property type="component" value="Unassembled WGS sequence"/>
</dbReference>
<reference evidence="2" key="1">
    <citation type="submission" date="2017-04" db="EMBL/GenBank/DDBJ databases">
        <title>Genome evolution of the luminous symbionts of deep sea anglerfish.</title>
        <authorList>
            <person name="Hendry T.A."/>
        </authorList>
    </citation>
    <scope>NUCLEOTIDE SEQUENCE [LARGE SCALE GENOMIC DNA]</scope>
</reference>
<evidence type="ECO:0000313" key="2">
    <source>
        <dbReference type="Proteomes" id="UP000219020"/>
    </source>
</evidence>
<sequence>METTPNFLLCQRKKHSRFSVTEVRMTVIAFHQLGYRNFKTH</sequence>
<gene>
    <name evidence="1" type="ORF">BTN49_1319</name>
</gene>
<evidence type="ECO:0008006" key="3">
    <source>
        <dbReference type="Google" id="ProtNLM"/>
    </source>
</evidence>
<comment type="caution">
    <text evidence="1">The sequence shown here is derived from an EMBL/GenBank/DDBJ whole genome shotgun (WGS) entry which is preliminary data.</text>
</comment>
<evidence type="ECO:0000313" key="1">
    <source>
        <dbReference type="EMBL" id="PCS23322.1"/>
    </source>
</evidence>
<dbReference type="EMBL" id="NBYY01000011">
    <property type="protein sequence ID" value="PCS23322.1"/>
    <property type="molecule type" value="Genomic_DNA"/>
</dbReference>